<sequence length="200" mass="22450">MNDYVEFTELIPSLPGPLSSTNAGTGLGYGDCNLWYQSSIGIRASFCRFEGRELESRRQQPFGCCCCWQTPEKRGEGCDSPIQATVRTEKRFGESKKKNKGPLMLCETVHEKQPVWLLKTWVVRVGEEDNLCGSNQTCVGVMAVWEKKRAVWEKVNLCGLTLKKVMASSSYGRRDVQEVVAEKELCVLERATSRITRLGG</sequence>
<dbReference type="AlphaFoldDB" id="A0A5N6PBB9"/>
<dbReference type="Proteomes" id="UP000326396">
    <property type="component" value="Linkage Group LG13"/>
</dbReference>
<organism evidence="1 2">
    <name type="scientific">Mikania micrantha</name>
    <name type="common">bitter vine</name>
    <dbReference type="NCBI Taxonomy" id="192012"/>
    <lineage>
        <taxon>Eukaryota</taxon>
        <taxon>Viridiplantae</taxon>
        <taxon>Streptophyta</taxon>
        <taxon>Embryophyta</taxon>
        <taxon>Tracheophyta</taxon>
        <taxon>Spermatophyta</taxon>
        <taxon>Magnoliopsida</taxon>
        <taxon>eudicotyledons</taxon>
        <taxon>Gunneridae</taxon>
        <taxon>Pentapetalae</taxon>
        <taxon>asterids</taxon>
        <taxon>campanulids</taxon>
        <taxon>Asterales</taxon>
        <taxon>Asteraceae</taxon>
        <taxon>Asteroideae</taxon>
        <taxon>Heliantheae alliance</taxon>
        <taxon>Eupatorieae</taxon>
        <taxon>Mikania</taxon>
    </lineage>
</organism>
<reference evidence="1 2" key="1">
    <citation type="submission" date="2019-05" db="EMBL/GenBank/DDBJ databases">
        <title>Mikania micrantha, genome provides insights into the molecular mechanism of rapid growth.</title>
        <authorList>
            <person name="Liu B."/>
        </authorList>
    </citation>
    <scope>NUCLEOTIDE SEQUENCE [LARGE SCALE GENOMIC DNA]</scope>
    <source>
        <strain evidence="1">NLD-2019</strain>
        <tissue evidence="1">Leaf</tissue>
    </source>
</reference>
<gene>
    <name evidence="1" type="ORF">E3N88_10045</name>
</gene>
<name>A0A5N6PBB9_9ASTR</name>
<keyword evidence="2" id="KW-1185">Reference proteome</keyword>
<protein>
    <submittedName>
        <fullName evidence="1">Uncharacterized protein</fullName>
    </submittedName>
</protein>
<evidence type="ECO:0000313" key="2">
    <source>
        <dbReference type="Proteomes" id="UP000326396"/>
    </source>
</evidence>
<evidence type="ECO:0000313" key="1">
    <source>
        <dbReference type="EMBL" id="KAD6118774.1"/>
    </source>
</evidence>
<comment type="caution">
    <text evidence="1">The sequence shown here is derived from an EMBL/GenBank/DDBJ whole genome shotgun (WGS) entry which is preliminary data.</text>
</comment>
<dbReference type="EMBL" id="SZYD01000005">
    <property type="protein sequence ID" value="KAD6118774.1"/>
    <property type="molecule type" value="Genomic_DNA"/>
</dbReference>
<proteinExistence type="predicted"/>
<accession>A0A5N6PBB9</accession>